<dbReference type="EMBL" id="JAVRQU010000007">
    <property type="protein sequence ID" value="KAK5700859.1"/>
    <property type="molecule type" value="Genomic_DNA"/>
</dbReference>
<proteinExistence type="predicted"/>
<accession>A0AAN7ZNU4</accession>
<feature type="coiled-coil region" evidence="1">
    <location>
        <begin position="305"/>
        <end position="332"/>
    </location>
</feature>
<name>A0AAN7ZNU4_9PEZI</name>
<evidence type="ECO:0000313" key="3">
    <source>
        <dbReference type="EMBL" id="KAK5700859.1"/>
    </source>
</evidence>
<keyword evidence="1" id="KW-0175">Coiled coil</keyword>
<dbReference type="Proteomes" id="UP001310594">
    <property type="component" value="Unassembled WGS sequence"/>
</dbReference>
<evidence type="ECO:0000256" key="2">
    <source>
        <dbReference type="SAM" id="MobiDB-lite"/>
    </source>
</evidence>
<comment type="caution">
    <text evidence="3">The sequence shown here is derived from an EMBL/GenBank/DDBJ whole genome shotgun (WGS) entry which is preliminary data.</text>
</comment>
<protein>
    <submittedName>
        <fullName evidence="3">Uncharacterized protein</fullName>
    </submittedName>
</protein>
<gene>
    <name evidence="3" type="ORF">LTR97_005376</name>
</gene>
<sequence length="338" mass="38371">MATGQFSDIDGDHAFDRANAVVAKLSGLHQQERGVRAELEKAGELQHPEDEDLDERARDADKGMAHLTALTRDVVDRRTAANEVGERMRGVAASHVKSALSMAEDDVAALRLLKWQFLDATHDLRRPEELKGKSVVHPSGDGELTIGEGLTNVESMMKGVSAEPERLRPSDAFPLEQLRKIMGDDKFHWSLEDVFKQTRKYWTQAGVLRKEREIFAKVRDNNELIEMAKKELRDAYALEWRPITDEGLNKEISKLQERASKLEESEVALMWVKQVDVPALHMRIVNAEFEAIEEKRKSESLVKDVEREKATVDKLTAKLATAEVRIMNMEHTEGWVVR</sequence>
<feature type="compositionally biased region" description="Basic and acidic residues" evidence="2">
    <location>
        <begin position="37"/>
        <end position="48"/>
    </location>
</feature>
<evidence type="ECO:0000313" key="4">
    <source>
        <dbReference type="Proteomes" id="UP001310594"/>
    </source>
</evidence>
<evidence type="ECO:0000256" key="1">
    <source>
        <dbReference type="SAM" id="Coils"/>
    </source>
</evidence>
<reference evidence="3" key="1">
    <citation type="submission" date="2023-08" db="EMBL/GenBank/DDBJ databases">
        <title>Black Yeasts Isolated from many extreme environments.</title>
        <authorList>
            <person name="Coleine C."/>
            <person name="Stajich J.E."/>
            <person name="Selbmann L."/>
        </authorList>
    </citation>
    <scope>NUCLEOTIDE SEQUENCE</scope>
    <source>
        <strain evidence="3">CCFEE 5810</strain>
    </source>
</reference>
<feature type="region of interest" description="Disordered" evidence="2">
    <location>
        <begin position="37"/>
        <end position="56"/>
    </location>
</feature>
<organism evidence="3 4">
    <name type="scientific">Elasticomyces elasticus</name>
    <dbReference type="NCBI Taxonomy" id="574655"/>
    <lineage>
        <taxon>Eukaryota</taxon>
        <taxon>Fungi</taxon>
        <taxon>Dikarya</taxon>
        <taxon>Ascomycota</taxon>
        <taxon>Pezizomycotina</taxon>
        <taxon>Dothideomycetes</taxon>
        <taxon>Dothideomycetidae</taxon>
        <taxon>Mycosphaerellales</taxon>
        <taxon>Teratosphaeriaceae</taxon>
        <taxon>Elasticomyces</taxon>
    </lineage>
</organism>
<dbReference type="AlphaFoldDB" id="A0AAN7ZNU4"/>